<proteinExistence type="predicted"/>
<sequence>MHVARGRRNPVFTNGCWCSASSSCDVCGAGRQAAENADGAAYADAVSEYAALVQDELGAAALKLLTGPSPATSGRG</sequence>
<protein>
    <submittedName>
        <fullName evidence="1">Uncharacterized protein</fullName>
    </submittedName>
</protein>
<accession>A0ABV9G4X4</accession>
<comment type="caution">
    <text evidence="1">The sequence shown here is derived from an EMBL/GenBank/DDBJ whole genome shotgun (WGS) entry which is preliminary data.</text>
</comment>
<keyword evidence="2" id="KW-1185">Reference proteome</keyword>
<dbReference type="RefSeq" id="WP_381193371.1">
    <property type="nucleotide sequence ID" value="NZ_JBHSFE010000008.1"/>
</dbReference>
<evidence type="ECO:0000313" key="1">
    <source>
        <dbReference type="EMBL" id="MFC4608135.1"/>
    </source>
</evidence>
<name>A0ABV9G4X4_9ACTN</name>
<reference evidence="2" key="1">
    <citation type="journal article" date="2019" name="Int. J. Syst. Evol. Microbiol.">
        <title>The Global Catalogue of Microorganisms (GCM) 10K type strain sequencing project: providing services to taxonomists for standard genome sequencing and annotation.</title>
        <authorList>
            <consortium name="The Broad Institute Genomics Platform"/>
            <consortium name="The Broad Institute Genome Sequencing Center for Infectious Disease"/>
            <person name="Wu L."/>
            <person name="Ma J."/>
        </authorList>
    </citation>
    <scope>NUCLEOTIDE SEQUENCE [LARGE SCALE GENOMIC DNA]</scope>
    <source>
        <strain evidence="2">CGMCC 4.7139</strain>
    </source>
</reference>
<dbReference type="Proteomes" id="UP001595993">
    <property type="component" value="Unassembled WGS sequence"/>
</dbReference>
<dbReference type="PROSITE" id="PS51257">
    <property type="entry name" value="PROKAR_LIPOPROTEIN"/>
    <property type="match status" value="1"/>
</dbReference>
<evidence type="ECO:0000313" key="2">
    <source>
        <dbReference type="Proteomes" id="UP001595993"/>
    </source>
</evidence>
<dbReference type="EMBL" id="JBHSFE010000008">
    <property type="protein sequence ID" value="MFC4608135.1"/>
    <property type="molecule type" value="Genomic_DNA"/>
</dbReference>
<organism evidence="1 2">
    <name type="scientific">Streptomyces maoxianensis</name>
    <dbReference type="NCBI Taxonomy" id="1459942"/>
    <lineage>
        <taxon>Bacteria</taxon>
        <taxon>Bacillati</taxon>
        <taxon>Actinomycetota</taxon>
        <taxon>Actinomycetes</taxon>
        <taxon>Kitasatosporales</taxon>
        <taxon>Streptomycetaceae</taxon>
        <taxon>Streptomyces</taxon>
    </lineage>
</organism>
<gene>
    <name evidence="1" type="ORF">ACFO9E_09925</name>
</gene>